<reference evidence="3" key="1">
    <citation type="submission" date="2025-08" db="UniProtKB">
        <authorList>
            <consortium name="RefSeq"/>
        </authorList>
    </citation>
    <scope>IDENTIFICATION</scope>
</reference>
<sequence length="142" mass="16383">MNEIWHRGFIKYRQKNALVLNGIHADISAILGDDAPALSTVQKWAAEVRREGEKLEDDPKYGRHATSTNEEKIDRLPHMMDDKRLILNQIANVISISCERAENILRNELGMTNVSARWTPRFLTPDQKRTKQITSRENLISF</sequence>
<gene>
    <name evidence="3" type="primary">LOC115209503</name>
</gene>
<dbReference type="InterPro" id="IPR052709">
    <property type="entry name" value="Transposase-MT_Hybrid"/>
</dbReference>
<dbReference type="PANTHER" id="PTHR46060:SF1">
    <property type="entry name" value="MARINER MOS1 TRANSPOSASE-LIKE PROTEIN"/>
    <property type="match status" value="1"/>
</dbReference>
<accession>A0A6P7S6R2</accession>
<feature type="compositionally biased region" description="Basic and acidic residues" evidence="1">
    <location>
        <begin position="50"/>
        <end position="61"/>
    </location>
</feature>
<dbReference type="PANTHER" id="PTHR46060">
    <property type="entry name" value="MARINER MOS1 TRANSPOSASE-LIKE PROTEIN"/>
    <property type="match status" value="1"/>
</dbReference>
<evidence type="ECO:0000313" key="2">
    <source>
        <dbReference type="Proteomes" id="UP000515154"/>
    </source>
</evidence>
<dbReference type="AlphaFoldDB" id="A0A6P7S6R2"/>
<evidence type="ECO:0000256" key="1">
    <source>
        <dbReference type="SAM" id="MobiDB-lite"/>
    </source>
</evidence>
<keyword evidence="2" id="KW-1185">Reference proteome</keyword>
<protein>
    <submittedName>
        <fullName evidence="3">Uncharacterized protein LOC115209503</fullName>
    </submittedName>
</protein>
<organism evidence="2 3">
    <name type="scientific">Octopus sinensis</name>
    <name type="common">East Asian common octopus</name>
    <dbReference type="NCBI Taxonomy" id="2607531"/>
    <lineage>
        <taxon>Eukaryota</taxon>
        <taxon>Metazoa</taxon>
        <taxon>Spiralia</taxon>
        <taxon>Lophotrochozoa</taxon>
        <taxon>Mollusca</taxon>
        <taxon>Cephalopoda</taxon>
        <taxon>Coleoidea</taxon>
        <taxon>Octopodiformes</taxon>
        <taxon>Octopoda</taxon>
        <taxon>Incirrata</taxon>
        <taxon>Octopodidae</taxon>
        <taxon>Octopus</taxon>
    </lineage>
</organism>
<name>A0A6P7S6R2_9MOLL</name>
<proteinExistence type="predicted"/>
<dbReference type="RefSeq" id="XP_029633791.1">
    <property type="nucleotide sequence ID" value="XM_029777931.1"/>
</dbReference>
<evidence type="ECO:0000313" key="3">
    <source>
        <dbReference type="RefSeq" id="XP_029633791.1"/>
    </source>
</evidence>
<dbReference type="Proteomes" id="UP000515154">
    <property type="component" value="Linkage group LG3"/>
</dbReference>
<dbReference type="KEGG" id="osn:115209503"/>
<feature type="region of interest" description="Disordered" evidence="1">
    <location>
        <begin position="50"/>
        <end position="72"/>
    </location>
</feature>